<evidence type="ECO:0008006" key="6">
    <source>
        <dbReference type="Google" id="ProtNLM"/>
    </source>
</evidence>
<dbReference type="Proteomes" id="UP000050863">
    <property type="component" value="Unassembled WGS sequence"/>
</dbReference>
<dbReference type="GO" id="GO:0016758">
    <property type="term" value="F:hexosyltransferase activity"/>
    <property type="evidence" value="ECO:0007669"/>
    <property type="project" value="InterPro"/>
</dbReference>
<dbReference type="OrthoDB" id="9804723at2"/>
<accession>A0A0R3LG87</accession>
<reference evidence="4 5" key="1">
    <citation type="submission" date="2014-03" db="EMBL/GenBank/DDBJ databases">
        <title>Bradyrhizobium valentinum sp. nov., isolated from effective nodules of Lupinus mariae-josephae, a lupine endemic of basic-lime soils in Eastern Spain.</title>
        <authorList>
            <person name="Duran D."/>
            <person name="Rey L."/>
            <person name="Navarro A."/>
            <person name="Busquets A."/>
            <person name="Imperial J."/>
            <person name="Ruiz-Argueso T."/>
        </authorList>
    </citation>
    <scope>NUCLEOTIDE SEQUENCE [LARGE SCALE GENOMIC DNA]</scope>
    <source>
        <strain evidence="4 5">PAC68</strain>
    </source>
</reference>
<evidence type="ECO:0000259" key="3">
    <source>
        <dbReference type="Pfam" id="PF04101"/>
    </source>
</evidence>
<dbReference type="PANTHER" id="PTHR43798">
    <property type="entry name" value="MONOACYLGLYCEROL LIPASE"/>
    <property type="match status" value="1"/>
</dbReference>
<name>A0A0R3LG87_9BRAD</name>
<dbReference type="InterPro" id="IPR000073">
    <property type="entry name" value="AB_hydrolase_1"/>
</dbReference>
<evidence type="ECO:0000313" key="5">
    <source>
        <dbReference type="Proteomes" id="UP000050863"/>
    </source>
</evidence>
<dbReference type="Pfam" id="PF00561">
    <property type="entry name" value="Abhydrolase_1"/>
    <property type="match status" value="1"/>
</dbReference>
<dbReference type="GO" id="GO:0016787">
    <property type="term" value="F:hydrolase activity"/>
    <property type="evidence" value="ECO:0007669"/>
    <property type="project" value="UniProtKB-KW"/>
</dbReference>
<dbReference type="GO" id="GO:0016020">
    <property type="term" value="C:membrane"/>
    <property type="evidence" value="ECO:0007669"/>
    <property type="project" value="TreeGrafter"/>
</dbReference>
<dbReference type="InterPro" id="IPR050266">
    <property type="entry name" value="AB_hydrolase_sf"/>
</dbReference>
<dbReference type="AlphaFoldDB" id="A0A0R3LG87"/>
<evidence type="ECO:0000256" key="1">
    <source>
        <dbReference type="ARBA" id="ARBA00022801"/>
    </source>
</evidence>
<feature type="domain" description="AB hydrolase-1" evidence="2">
    <location>
        <begin position="48"/>
        <end position="270"/>
    </location>
</feature>
<dbReference type="STRING" id="280332.CQ12_21250"/>
<dbReference type="Gene3D" id="3.40.50.2000">
    <property type="entry name" value="Glycogen Phosphorylase B"/>
    <property type="match status" value="2"/>
</dbReference>
<dbReference type="EMBL" id="LLXZ01000127">
    <property type="protein sequence ID" value="KRR04781.1"/>
    <property type="molecule type" value="Genomic_DNA"/>
</dbReference>
<evidence type="ECO:0000259" key="2">
    <source>
        <dbReference type="Pfam" id="PF00561"/>
    </source>
</evidence>
<dbReference type="RefSeq" id="WP_057837251.1">
    <property type="nucleotide sequence ID" value="NZ_LLXZ01000127.1"/>
</dbReference>
<dbReference type="Pfam" id="PF04101">
    <property type="entry name" value="Glyco_tran_28_C"/>
    <property type="match status" value="1"/>
</dbReference>
<keyword evidence="1" id="KW-0378">Hydrolase</keyword>
<dbReference type="InterPro" id="IPR029058">
    <property type="entry name" value="AB_hydrolase_fold"/>
</dbReference>
<dbReference type="PANTHER" id="PTHR43798:SF31">
    <property type="entry name" value="AB HYDROLASE SUPERFAMILY PROTEIN YCLE"/>
    <property type="match status" value="1"/>
</dbReference>
<keyword evidence="5" id="KW-1185">Reference proteome</keyword>
<dbReference type="SUPFAM" id="SSF53474">
    <property type="entry name" value="alpha/beta-Hydrolases"/>
    <property type="match status" value="1"/>
</dbReference>
<dbReference type="PRINTS" id="PR00111">
    <property type="entry name" value="ABHYDROLASE"/>
</dbReference>
<sequence length="705" mass="78119">MRAKLPDGSGLVTRDGVNLAYEIYGDAPDTILFIPPWSIVHSRIYKAQLPYFSERFRCIAYDGRGNGKSDRPHDVAAYTLDNYLADALAVMDALDVGQAILIGLSFGGLLASVLAAYHPERVRAAILAGTVSPIGPAQHERLAASHFLADRDRYEGWDKFNRDYWLKDYPDFAEFFIRNICSEPHSTKQIEDGVGWAAETDGATLIKTVEARNVLPGFDVSAEMYRSIRCPVLFIHGDNDQIQPCARAKAAHAEVSGAEFEAIAGGGHNPLGRYPAKSNALINDFIDRRLMMRPRTRETLRRSTGQKRALYLSSPIGLGHGRRDIAIARELRKLHPDLSVDWLAQDPVTRLLEAGNEHVHPLSARLASETRHIELESGEHELHCFQALRRMDEVLIKNFMIFQDAVEQGAYDIVIADEAWDIDHYWHEHPELKKAKLAWLTDFVGYVPMPSGGKHEALLTADYNAEMIEHIERHPAVRDRAIFVGSPEDIAPLSFGADLPLMRDWVPRHFDFAGYVIGEHPQTFGSRQSLREALGYRDGEQVCIVTVGGSGIGAHLIKRVLQAYPIVKARLPALRMVVVAGPRIDTASLGAPQGVEIRSFVANLDRHLAACDLALVQGGLTTCMELAAAGTPFVYFPLRNHFEQNFHVAHRLRRYGAGIQMDFASSTPDMIADAMVSAVSRPDQPKPVEADGARRAAAMIGELLA</sequence>
<proteinExistence type="predicted"/>
<feature type="domain" description="Glycosyl transferase family 28 C-terminal" evidence="3">
    <location>
        <begin position="545"/>
        <end position="689"/>
    </location>
</feature>
<comment type="caution">
    <text evidence="4">The sequence shown here is derived from an EMBL/GenBank/DDBJ whole genome shotgun (WGS) entry which is preliminary data.</text>
</comment>
<organism evidence="4 5">
    <name type="scientific">Bradyrhizobium jicamae</name>
    <dbReference type="NCBI Taxonomy" id="280332"/>
    <lineage>
        <taxon>Bacteria</taxon>
        <taxon>Pseudomonadati</taxon>
        <taxon>Pseudomonadota</taxon>
        <taxon>Alphaproteobacteria</taxon>
        <taxon>Hyphomicrobiales</taxon>
        <taxon>Nitrobacteraceae</taxon>
        <taxon>Bradyrhizobium</taxon>
    </lineage>
</organism>
<dbReference type="InterPro" id="IPR007235">
    <property type="entry name" value="Glyco_trans_28_C"/>
</dbReference>
<evidence type="ECO:0000313" key="4">
    <source>
        <dbReference type="EMBL" id="KRR04781.1"/>
    </source>
</evidence>
<protein>
    <recommendedName>
        <fullName evidence="6">Alpha/beta hydrolase</fullName>
    </recommendedName>
</protein>
<dbReference type="SUPFAM" id="SSF53756">
    <property type="entry name" value="UDP-Glycosyltransferase/glycogen phosphorylase"/>
    <property type="match status" value="1"/>
</dbReference>
<dbReference type="Gene3D" id="3.40.50.1820">
    <property type="entry name" value="alpha/beta hydrolase"/>
    <property type="match status" value="1"/>
</dbReference>
<gene>
    <name evidence="4" type="ORF">CQ12_21250</name>
</gene>